<dbReference type="NCBIfam" id="TIGR00369">
    <property type="entry name" value="unchar_dom_1"/>
    <property type="match status" value="1"/>
</dbReference>
<accession>A0A917PEM6</accession>
<dbReference type="PANTHER" id="PTHR42856:SF1">
    <property type="entry name" value="ACYL-COENZYME A THIOESTERASE PAAI"/>
    <property type="match status" value="1"/>
</dbReference>
<dbReference type="NCBIfam" id="TIGR02286">
    <property type="entry name" value="PaaD"/>
    <property type="match status" value="1"/>
</dbReference>
<evidence type="ECO:0000256" key="1">
    <source>
        <dbReference type="ARBA" id="ARBA00022801"/>
    </source>
</evidence>
<feature type="compositionally biased region" description="Polar residues" evidence="2">
    <location>
        <begin position="1"/>
        <end position="12"/>
    </location>
</feature>
<dbReference type="EMBL" id="BMMD01000003">
    <property type="protein sequence ID" value="GGJ72851.1"/>
    <property type="molecule type" value="Genomic_DNA"/>
</dbReference>
<evidence type="ECO:0000313" key="5">
    <source>
        <dbReference type="Proteomes" id="UP000636956"/>
    </source>
</evidence>
<dbReference type="GO" id="GO:0016289">
    <property type="term" value="F:acyl-CoA hydrolase activity"/>
    <property type="evidence" value="ECO:0007669"/>
    <property type="project" value="TreeGrafter"/>
</dbReference>
<dbReference type="Pfam" id="PF03061">
    <property type="entry name" value="4HBT"/>
    <property type="match status" value="1"/>
</dbReference>
<proteinExistence type="predicted"/>
<dbReference type="InterPro" id="IPR003736">
    <property type="entry name" value="PAAI_dom"/>
</dbReference>
<dbReference type="AlphaFoldDB" id="A0A917PEM6"/>
<dbReference type="Gene3D" id="3.10.129.10">
    <property type="entry name" value="Hotdog Thioesterase"/>
    <property type="match status" value="1"/>
</dbReference>
<reference evidence="4" key="2">
    <citation type="submission" date="2020-09" db="EMBL/GenBank/DDBJ databases">
        <authorList>
            <person name="Sun Q."/>
            <person name="Zhou Y."/>
        </authorList>
    </citation>
    <scope>NUCLEOTIDE SEQUENCE</scope>
    <source>
        <strain evidence="4">CGMCC 1.8984</strain>
    </source>
</reference>
<dbReference type="InterPro" id="IPR011973">
    <property type="entry name" value="PaaD"/>
</dbReference>
<organism evidence="4 5">
    <name type="scientific">Agromyces bauzanensis</name>
    <dbReference type="NCBI Taxonomy" id="1308924"/>
    <lineage>
        <taxon>Bacteria</taxon>
        <taxon>Bacillati</taxon>
        <taxon>Actinomycetota</taxon>
        <taxon>Actinomycetes</taxon>
        <taxon>Micrococcales</taxon>
        <taxon>Microbacteriaceae</taxon>
        <taxon>Agromyces</taxon>
    </lineage>
</organism>
<dbReference type="InterPro" id="IPR052723">
    <property type="entry name" value="Acyl-CoA_thioesterase_PaaI"/>
</dbReference>
<dbReference type="RefSeq" id="WP_188742194.1">
    <property type="nucleotide sequence ID" value="NZ_BAABFW010000009.1"/>
</dbReference>
<name>A0A917PEM6_9MICO</name>
<dbReference type="SUPFAM" id="SSF54637">
    <property type="entry name" value="Thioesterase/thiol ester dehydrase-isomerase"/>
    <property type="match status" value="1"/>
</dbReference>
<dbReference type="InterPro" id="IPR029069">
    <property type="entry name" value="HotDog_dom_sf"/>
</dbReference>
<comment type="caution">
    <text evidence="4">The sequence shown here is derived from an EMBL/GenBank/DDBJ whole genome shotgun (WGS) entry which is preliminary data.</text>
</comment>
<evidence type="ECO:0000313" key="4">
    <source>
        <dbReference type="EMBL" id="GGJ72851.1"/>
    </source>
</evidence>
<feature type="domain" description="Thioesterase" evidence="3">
    <location>
        <begin position="65"/>
        <end position="136"/>
    </location>
</feature>
<feature type="region of interest" description="Disordered" evidence="2">
    <location>
        <begin position="1"/>
        <end position="23"/>
    </location>
</feature>
<evidence type="ECO:0000259" key="3">
    <source>
        <dbReference type="Pfam" id="PF03061"/>
    </source>
</evidence>
<sequence length="158" mass="16657">MTDAETSATTTDVAAAQPAPPVPNRAMMDRDLASSALGMVVERDDPGHAVVSMRVRDDMTNGFRITHGGLVFTLADTAFAIACNEDDNITVAAGADITFLKSTVAGQTLTATAVRRTRSGRTGLYDVSVVDEHGDAVAEFRGRSITTNRSLQAEQRGA</sequence>
<dbReference type="CDD" id="cd03443">
    <property type="entry name" value="PaaI_thioesterase"/>
    <property type="match status" value="1"/>
</dbReference>
<reference evidence="4" key="1">
    <citation type="journal article" date="2014" name="Int. J. Syst. Evol. Microbiol.">
        <title>Complete genome sequence of Corynebacterium casei LMG S-19264T (=DSM 44701T), isolated from a smear-ripened cheese.</title>
        <authorList>
            <consortium name="US DOE Joint Genome Institute (JGI-PGF)"/>
            <person name="Walter F."/>
            <person name="Albersmeier A."/>
            <person name="Kalinowski J."/>
            <person name="Ruckert C."/>
        </authorList>
    </citation>
    <scope>NUCLEOTIDE SEQUENCE</scope>
    <source>
        <strain evidence="4">CGMCC 1.8984</strain>
    </source>
</reference>
<keyword evidence="5" id="KW-1185">Reference proteome</keyword>
<dbReference type="Proteomes" id="UP000636956">
    <property type="component" value="Unassembled WGS sequence"/>
</dbReference>
<gene>
    <name evidence="4" type="ORF">GCM10011372_08450</name>
</gene>
<evidence type="ECO:0000256" key="2">
    <source>
        <dbReference type="SAM" id="MobiDB-lite"/>
    </source>
</evidence>
<keyword evidence="1" id="KW-0378">Hydrolase</keyword>
<dbReference type="PANTHER" id="PTHR42856">
    <property type="entry name" value="ACYL-COENZYME A THIOESTERASE PAAI"/>
    <property type="match status" value="1"/>
</dbReference>
<protein>
    <recommendedName>
        <fullName evidence="3">Thioesterase domain-containing protein</fullName>
    </recommendedName>
</protein>
<dbReference type="InterPro" id="IPR006683">
    <property type="entry name" value="Thioestr_dom"/>
</dbReference>